<dbReference type="EMBL" id="JARGEI010000002">
    <property type="protein sequence ID" value="KAJ8735640.1"/>
    <property type="molecule type" value="Genomic_DNA"/>
</dbReference>
<evidence type="ECO:0008006" key="3">
    <source>
        <dbReference type="Google" id="ProtNLM"/>
    </source>
</evidence>
<organism evidence="1 2">
    <name type="scientific">Mythimna separata</name>
    <name type="common">Oriental armyworm</name>
    <name type="synonym">Pseudaletia separata</name>
    <dbReference type="NCBI Taxonomy" id="271217"/>
    <lineage>
        <taxon>Eukaryota</taxon>
        <taxon>Metazoa</taxon>
        <taxon>Ecdysozoa</taxon>
        <taxon>Arthropoda</taxon>
        <taxon>Hexapoda</taxon>
        <taxon>Insecta</taxon>
        <taxon>Pterygota</taxon>
        <taxon>Neoptera</taxon>
        <taxon>Endopterygota</taxon>
        <taxon>Lepidoptera</taxon>
        <taxon>Glossata</taxon>
        <taxon>Ditrysia</taxon>
        <taxon>Noctuoidea</taxon>
        <taxon>Noctuidae</taxon>
        <taxon>Noctuinae</taxon>
        <taxon>Hadenini</taxon>
        <taxon>Mythimna</taxon>
    </lineage>
</organism>
<evidence type="ECO:0000313" key="1">
    <source>
        <dbReference type="EMBL" id="KAJ8735640.1"/>
    </source>
</evidence>
<proteinExistence type="predicted"/>
<dbReference type="AlphaFoldDB" id="A0AAD8E0F6"/>
<accession>A0AAD8E0F6</accession>
<dbReference type="Proteomes" id="UP001231518">
    <property type="component" value="Chromosome 2"/>
</dbReference>
<reference evidence="1" key="1">
    <citation type="submission" date="2023-03" db="EMBL/GenBank/DDBJ databases">
        <title>Chromosome-level genomes of two armyworms, Mythimna separata and Mythimna loreyi, provide insights into the biosynthesis and reception of sex pheromones.</title>
        <authorList>
            <person name="Zhao H."/>
        </authorList>
    </citation>
    <scope>NUCLEOTIDE SEQUENCE</scope>
    <source>
        <strain evidence="1">BeijingLab</strain>
        <tissue evidence="1">Pupa</tissue>
    </source>
</reference>
<keyword evidence="2" id="KW-1185">Reference proteome</keyword>
<protein>
    <recommendedName>
        <fullName evidence="3">Transposase Tc1-like domain-containing protein</fullName>
    </recommendedName>
</protein>
<evidence type="ECO:0000313" key="2">
    <source>
        <dbReference type="Proteomes" id="UP001231518"/>
    </source>
</evidence>
<gene>
    <name evidence="1" type="ORF">PYW07_007260</name>
</gene>
<name>A0AAD8E0F6_MYTSE</name>
<sequence>MDTTPAEAVQVITLPKTGHKTNEVARQPKLGRFSDLRVYQRFQETSGYIRRPGSGRWRMGSGRDDRFVVTSTLRNWLSNAIELRQKLLEVCNVSINQRTFRKGLDEAGLTAYHPAISTKLTTASRQARRQFITDHLNYVYDYWPAVMP</sequence>
<comment type="caution">
    <text evidence="1">The sequence shown here is derived from an EMBL/GenBank/DDBJ whole genome shotgun (WGS) entry which is preliminary data.</text>
</comment>